<protein>
    <submittedName>
        <fullName evidence="1">Uncharacterized protein</fullName>
    </submittedName>
</protein>
<accession>A0A1M2UWY4</accession>
<dbReference type="Proteomes" id="UP000183986">
    <property type="component" value="Unassembled WGS sequence"/>
</dbReference>
<dbReference type="Pfam" id="PF13527">
    <property type="entry name" value="Acetyltransf_9"/>
    <property type="match status" value="1"/>
</dbReference>
<keyword evidence="2" id="KW-1185">Reference proteome</keyword>
<dbReference type="Gene3D" id="3.40.630.30">
    <property type="match status" value="1"/>
</dbReference>
<dbReference type="OrthoDB" id="8542820at2"/>
<dbReference type="EMBL" id="MPKY01000001">
    <property type="protein sequence ID" value="OJS99858.1"/>
    <property type="molecule type" value="Genomic_DNA"/>
</dbReference>
<reference evidence="1" key="1">
    <citation type="submission" date="2016-11" db="EMBL/GenBank/DDBJ databases">
        <title>Draft Genome Sequence of Marinobacter hydrocarbonoclasticus strain STW2, a polyaromatic aromatic hydrocarbon degrading and denitrifying bacterium from rhizosphere of Seagrass Enhalus acodoides.</title>
        <authorList>
            <person name="Ling J."/>
            <person name="Dong J."/>
        </authorList>
    </citation>
    <scope>NUCLEOTIDE SEQUENCE [LARGE SCALE GENOMIC DNA]</scope>
    <source>
        <strain evidence="1">STW2</strain>
    </source>
</reference>
<proteinExistence type="predicted"/>
<dbReference type="SUPFAM" id="SSF55729">
    <property type="entry name" value="Acyl-CoA N-acyltransferases (Nat)"/>
    <property type="match status" value="1"/>
</dbReference>
<evidence type="ECO:0000313" key="1">
    <source>
        <dbReference type="EMBL" id="OJS99858.1"/>
    </source>
</evidence>
<gene>
    <name evidence="1" type="ORF">BEE62_07005</name>
</gene>
<name>A0A1M2UWY4_MARNT</name>
<comment type="caution">
    <text evidence="1">The sequence shown here is derived from an EMBL/GenBank/DDBJ whole genome shotgun (WGS) entry which is preliminary data.</text>
</comment>
<dbReference type="RefSeq" id="WP_072676827.1">
    <property type="nucleotide sequence ID" value="NZ_MPKY01000001.1"/>
</dbReference>
<organism evidence="1 2">
    <name type="scientific">Marinobacter nauticus</name>
    <name type="common">Marinobacter hydrocarbonoclasticus</name>
    <name type="synonym">Marinobacter aquaeolei</name>
    <dbReference type="NCBI Taxonomy" id="2743"/>
    <lineage>
        <taxon>Bacteria</taxon>
        <taxon>Pseudomonadati</taxon>
        <taxon>Pseudomonadota</taxon>
        <taxon>Gammaproteobacteria</taxon>
        <taxon>Pseudomonadales</taxon>
        <taxon>Marinobacteraceae</taxon>
        <taxon>Marinobacter</taxon>
    </lineage>
</organism>
<dbReference type="AlphaFoldDB" id="A0A1M2UWY4"/>
<evidence type="ECO:0000313" key="2">
    <source>
        <dbReference type="Proteomes" id="UP000183986"/>
    </source>
</evidence>
<dbReference type="InterPro" id="IPR016181">
    <property type="entry name" value="Acyl_CoA_acyltransferase"/>
</dbReference>
<sequence>MSRKLSDDELSIVPLASVDTPKILDLLCGSLSTVGATAKTAKFWQWKHEDNPFGASVGLCAHSAGNSSLIAVRPFMRWELLTPDRSVVYALRPVDTVTHPGWRGKGLFTKLTRAAINDVDKDSAKLFFNTPNSSSFPGYIKLGWNCAKELAVAIKINRVSHFVSRFLFNRRIELGQKWSSISIGGTRSASSLSEDELNSVLAWCAKADDRRPKAGLRTSRNVDFLKWRYVDQPNVDYGFFIRKGDDGQLQSVVVVRLEERKGIVGALIQDVFLGESTEKSVANALKCLGRDLNVGFLAAHFSPGTSEYSALRRNLFFPVKKIKLATRSLSEDGEFIDPSEFGSWDLSLSDIEVF</sequence>